<evidence type="ECO:0000313" key="1">
    <source>
        <dbReference type="EMBL" id="MFC4512591.1"/>
    </source>
</evidence>
<reference evidence="2" key="1">
    <citation type="journal article" date="2019" name="Int. J. Syst. Evol. Microbiol.">
        <title>The Global Catalogue of Microorganisms (GCM) 10K type strain sequencing project: providing services to taxonomists for standard genome sequencing and annotation.</title>
        <authorList>
            <consortium name="The Broad Institute Genomics Platform"/>
            <consortium name="The Broad Institute Genome Sequencing Center for Infectious Disease"/>
            <person name="Wu L."/>
            <person name="Ma J."/>
        </authorList>
    </citation>
    <scope>NUCLEOTIDE SEQUENCE [LARGE SCALE GENOMIC DNA]</scope>
    <source>
        <strain evidence="2">CECT 8064</strain>
    </source>
</reference>
<sequence length="87" mass="10349">MTLQPAEARCERCQQRRPLFPYKPLHDCIALIGPVGLVEAARHIAWFEEKGDRWCEARLEYRRHRLCVRCHDLEANEEATFIKEEEL</sequence>
<keyword evidence="2" id="KW-1185">Reference proteome</keyword>
<accession>A0ABV9BF05</accession>
<dbReference type="EMBL" id="JBHSFS010000002">
    <property type="protein sequence ID" value="MFC4512591.1"/>
    <property type="molecule type" value="Genomic_DNA"/>
</dbReference>
<dbReference type="Proteomes" id="UP001595990">
    <property type="component" value="Unassembled WGS sequence"/>
</dbReference>
<evidence type="ECO:0000313" key="2">
    <source>
        <dbReference type="Proteomes" id="UP001595990"/>
    </source>
</evidence>
<dbReference type="RefSeq" id="WP_417922496.1">
    <property type="nucleotide sequence ID" value="NZ_JBHSFS010000002.1"/>
</dbReference>
<proteinExistence type="predicted"/>
<gene>
    <name evidence="1" type="ORF">ACFPEN_06550</name>
</gene>
<comment type="caution">
    <text evidence="1">The sequence shown here is derived from an EMBL/GenBank/DDBJ whole genome shotgun (WGS) entry which is preliminary data.</text>
</comment>
<name>A0ABV9BF05_9ACTN</name>
<organism evidence="1 2">
    <name type="scientific">Streptomyces ehimensis</name>
    <dbReference type="NCBI Taxonomy" id="68195"/>
    <lineage>
        <taxon>Bacteria</taxon>
        <taxon>Bacillati</taxon>
        <taxon>Actinomycetota</taxon>
        <taxon>Actinomycetes</taxon>
        <taxon>Kitasatosporales</taxon>
        <taxon>Streptomycetaceae</taxon>
        <taxon>Streptomyces</taxon>
    </lineage>
</organism>
<protein>
    <recommendedName>
        <fullName evidence="3">HNH endonuclease</fullName>
    </recommendedName>
</protein>
<evidence type="ECO:0008006" key="3">
    <source>
        <dbReference type="Google" id="ProtNLM"/>
    </source>
</evidence>